<evidence type="ECO:0000256" key="4">
    <source>
        <dbReference type="ARBA" id="ARBA00022824"/>
    </source>
</evidence>
<evidence type="ECO:0000313" key="7">
    <source>
        <dbReference type="EMBL" id="CAF2106721.1"/>
    </source>
</evidence>
<comment type="pathway">
    <text evidence="2">Protein modification; protein glycosylation.</text>
</comment>
<dbReference type="Gene3D" id="3.40.50.11350">
    <property type="match status" value="1"/>
</dbReference>
<dbReference type="Proteomes" id="UP000663824">
    <property type="component" value="Unassembled WGS sequence"/>
</dbReference>
<comment type="subcellular location">
    <subcellularLocation>
        <location evidence="1">Endoplasmic reticulum</location>
    </subcellularLocation>
</comment>
<evidence type="ECO:0000256" key="2">
    <source>
        <dbReference type="ARBA" id="ARBA00004922"/>
    </source>
</evidence>
<evidence type="ECO:0000313" key="8">
    <source>
        <dbReference type="Proteomes" id="UP000663887"/>
    </source>
</evidence>
<evidence type="ECO:0000256" key="5">
    <source>
        <dbReference type="ARBA" id="ARBA00023180"/>
    </source>
</evidence>
<dbReference type="PANTHER" id="PTHR21420">
    <property type="entry name" value="GDP-FUCOSE PROTEIN O-FUCOSYLTRANSFERASE 1"/>
    <property type="match status" value="1"/>
</dbReference>
<dbReference type="GO" id="GO:0007219">
    <property type="term" value="P:Notch signaling pathway"/>
    <property type="evidence" value="ECO:0007669"/>
    <property type="project" value="InterPro"/>
</dbReference>
<dbReference type="GO" id="GO:0005783">
    <property type="term" value="C:endoplasmic reticulum"/>
    <property type="evidence" value="ECO:0007669"/>
    <property type="project" value="UniProtKB-SubCell"/>
</dbReference>
<proteinExistence type="predicted"/>
<keyword evidence="3" id="KW-0808">Transferase</keyword>
<name>A0A816UA78_9BILA</name>
<keyword evidence="4" id="KW-0256">Endoplasmic reticulum</keyword>
<dbReference type="PANTHER" id="PTHR21420:SF9">
    <property type="entry name" value="GDP-FUCOSE PROTEIN O-FUCOSYLTRANSFERASE 1"/>
    <property type="match status" value="1"/>
</dbReference>
<sequence length="250" mass="29306">MQVKLRIFLASAQCLGYHLEKIIKLTNDMCYPSEDTILEQTEKMINSISPAALFVAVNGNHLIDKFQKRFTMRIPQISCKLKYLHITLTDGESTFLNGDHWERLIVQYLPELKKHHLGFRNYFNEVPEYSLDSAPSNPLNTPFWIKRQDILDIQIYTSNIKKRWYDDTQNKTVNSSVELSKSTRLTLVYVNPDAPHSLASIYTSHLSIIVQIFHLEIQIDDFLLQTLIEIMKYLPELTTLRFVRYHQIDQ</sequence>
<dbReference type="AlphaFoldDB" id="A0A816UA78"/>
<accession>A0A816UA78</accession>
<keyword evidence="3" id="KW-0328">Glycosyltransferase</keyword>
<evidence type="ECO:0000256" key="3">
    <source>
        <dbReference type="ARBA" id="ARBA00022676"/>
    </source>
</evidence>
<evidence type="ECO:0000256" key="1">
    <source>
        <dbReference type="ARBA" id="ARBA00004240"/>
    </source>
</evidence>
<protein>
    <submittedName>
        <fullName evidence="7">Uncharacterized protein</fullName>
    </submittedName>
</protein>
<dbReference type="InterPro" id="IPR039922">
    <property type="entry name" value="POFUT1"/>
</dbReference>
<dbReference type="EMBL" id="CAJNRG010008716">
    <property type="protein sequence ID" value="CAF2106721.1"/>
    <property type="molecule type" value="Genomic_DNA"/>
</dbReference>
<evidence type="ECO:0000313" key="6">
    <source>
        <dbReference type="EMBL" id="CAF2033137.1"/>
    </source>
</evidence>
<dbReference type="Proteomes" id="UP000663887">
    <property type="component" value="Unassembled WGS sequence"/>
</dbReference>
<gene>
    <name evidence="6" type="ORF">MBJ925_LOCUS10199</name>
    <name evidence="7" type="ORF">XDN619_LOCUS19914</name>
</gene>
<organism evidence="7 8">
    <name type="scientific">Rotaria magnacalcarata</name>
    <dbReference type="NCBI Taxonomy" id="392030"/>
    <lineage>
        <taxon>Eukaryota</taxon>
        <taxon>Metazoa</taxon>
        <taxon>Spiralia</taxon>
        <taxon>Gnathifera</taxon>
        <taxon>Rotifera</taxon>
        <taxon>Eurotatoria</taxon>
        <taxon>Bdelloidea</taxon>
        <taxon>Philodinida</taxon>
        <taxon>Philodinidae</taxon>
        <taxon>Rotaria</taxon>
    </lineage>
</organism>
<reference evidence="7" key="1">
    <citation type="submission" date="2021-02" db="EMBL/GenBank/DDBJ databases">
        <authorList>
            <person name="Nowell W R."/>
        </authorList>
    </citation>
    <scope>NUCLEOTIDE SEQUENCE</scope>
</reference>
<comment type="caution">
    <text evidence="7">The sequence shown here is derived from an EMBL/GenBank/DDBJ whole genome shotgun (WGS) entry which is preliminary data.</text>
</comment>
<dbReference type="GO" id="GO:0046922">
    <property type="term" value="F:peptide-O-fucosyltransferase activity"/>
    <property type="evidence" value="ECO:0007669"/>
    <property type="project" value="InterPro"/>
</dbReference>
<keyword evidence="5" id="KW-0325">Glycoprotein</keyword>
<dbReference type="EMBL" id="CAJNRE010004169">
    <property type="protein sequence ID" value="CAF2033137.1"/>
    <property type="molecule type" value="Genomic_DNA"/>
</dbReference>